<feature type="compositionally biased region" description="Low complexity" evidence="1">
    <location>
        <begin position="23"/>
        <end position="47"/>
    </location>
</feature>
<evidence type="ECO:0000313" key="3">
    <source>
        <dbReference type="EMBL" id="QES39030.1"/>
    </source>
</evidence>
<name>A0A5P2C9W5_STRVZ</name>
<feature type="compositionally biased region" description="Basic residues" evidence="1">
    <location>
        <begin position="84"/>
        <end position="94"/>
    </location>
</feature>
<feature type="domain" description="Thioester reductase (TE)" evidence="2">
    <location>
        <begin position="160"/>
        <end position="293"/>
    </location>
</feature>
<dbReference type="PANTHER" id="PTHR48079">
    <property type="entry name" value="PROTEIN YEEZ"/>
    <property type="match status" value="1"/>
</dbReference>
<feature type="compositionally biased region" description="Basic residues" evidence="1">
    <location>
        <begin position="1"/>
        <end position="10"/>
    </location>
</feature>
<reference evidence="3 4" key="1">
    <citation type="submission" date="2018-05" db="EMBL/GenBank/DDBJ databases">
        <title>Streptomyces venezuelae.</title>
        <authorList>
            <person name="Kim W."/>
            <person name="Lee N."/>
            <person name="Cho B.-K."/>
        </authorList>
    </citation>
    <scope>NUCLEOTIDE SEQUENCE [LARGE SCALE GENOMIC DNA]</scope>
    <source>
        <strain evidence="3 4">ATCC 14584</strain>
    </source>
</reference>
<gene>
    <name evidence="3" type="ORF">DEJ48_14935</name>
</gene>
<dbReference type="EMBL" id="CP029192">
    <property type="protein sequence ID" value="QES39030.1"/>
    <property type="molecule type" value="Genomic_DNA"/>
</dbReference>
<dbReference type="InterPro" id="IPR051783">
    <property type="entry name" value="NAD(P)-dependent_oxidoreduct"/>
</dbReference>
<organism evidence="3 4">
    <name type="scientific">Streptomyces venezuelae</name>
    <dbReference type="NCBI Taxonomy" id="54571"/>
    <lineage>
        <taxon>Bacteria</taxon>
        <taxon>Bacillati</taxon>
        <taxon>Actinomycetota</taxon>
        <taxon>Actinomycetes</taxon>
        <taxon>Kitasatosporales</taxon>
        <taxon>Streptomycetaceae</taxon>
        <taxon>Streptomyces</taxon>
    </lineage>
</organism>
<sequence>MACRGRRPGGRGRAGPDARGDPRPAGVRGRGVAVPRAAARPGLAPDAGDGDPGGHPLRALEQAGRQPAARTALHLGQPDLRAQPVRRSHRRVAARRAAGDGAARHLRPRGAAGRRSHRRAAPREVPVKVLVAGAGGYLGYWVTRLLTESGADVVELNRRGVAHHGQALAGDVTSAKLGLSPEALEQLADVEAVVSCFGSVDWEADPASLVNLHVSGVRNVLNTAAVLPSVRRVVHTSSLLALGRAEGTVGNRELSVGQTFRNWYEYAKYRAEAVARREQRVPVSVVRFGPLLGPAPAELVPLTGGPLQALPQLLQGMPLLLEHSGRFPVYAGDVAVAGQVIADLVRAEDAPAVCTYYDPARPTLARILHELCQPYGTVPRIVQGGRRARVAQRFAASRLGLAKESLEYTAPLPVLDPDVLAALPRPVRAERPGYIAETAEVLRDARRVLSSVTEVSTS</sequence>
<dbReference type="AlphaFoldDB" id="A0A5P2C9W5"/>
<dbReference type="SUPFAM" id="SSF51735">
    <property type="entry name" value="NAD(P)-binding Rossmann-fold domains"/>
    <property type="match status" value="1"/>
</dbReference>
<dbReference type="InterPro" id="IPR013120">
    <property type="entry name" value="FAR_NAD-bd"/>
</dbReference>
<dbReference type="Proteomes" id="UP000322927">
    <property type="component" value="Chromosome"/>
</dbReference>
<evidence type="ECO:0000256" key="1">
    <source>
        <dbReference type="SAM" id="MobiDB-lite"/>
    </source>
</evidence>
<dbReference type="Pfam" id="PF07993">
    <property type="entry name" value="NAD_binding_4"/>
    <property type="match status" value="1"/>
</dbReference>
<feature type="region of interest" description="Disordered" evidence="1">
    <location>
        <begin position="1"/>
        <end position="121"/>
    </location>
</feature>
<proteinExistence type="predicted"/>
<dbReference type="PANTHER" id="PTHR48079:SF6">
    <property type="entry name" value="NAD(P)-BINDING DOMAIN-CONTAINING PROTEIN-RELATED"/>
    <property type="match status" value="1"/>
</dbReference>
<evidence type="ECO:0000313" key="4">
    <source>
        <dbReference type="Proteomes" id="UP000322927"/>
    </source>
</evidence>
<dbReference type="Gene3D" id="3.40.50.720">
    <property type="entry name" value="NAD(P)-binding Rossmann-like Domain"/>
    <property type="match status" value="1"/>
</dbReference>
<protein>
    <recommendedName>
        <fullName evidence="2">Thioester reductase (TE) domain-containing protein</fullName>
    </recommendedName>
</protein>
<feature type="compositionally biased region" description="Basic residues" evidence="1">
    <location>
        <begin position="104"/>
        <end position="120"/>
    </location>
</feature>
<dbReference type="GO" id="GO:0005737">
    <property type="term" value="C:cytoplasm"/>
    <property type="evidence" value="ECO:0007669"/>
    <property type="project" value="TreeGrafter"/>
</dbReference>
<dbReference type="OrthoDB" id="9787486at2"/>
<evidence type="ECO:0000259" key="2">
    <source>
        <dbReference type="Pfam" id="PF07993"/>
    </source>
</evidence>
<dbReference type="InterPro" id="IPR036291">
    <property type="entry name" value="NAD(P)-bd_dom_sf"/>
</dbReference>
<accession>A0A5P2C9W5</accession>
<dbReference type="GO" id="GO:0004029">
    <property type="term" value="F:aldehyde dehydrogenase (NAD+) activity"/>
    <property type="evidence" value="ECO:0007669"/>
    <property type="project" value="TreeGrafter"/>
</dbReference>